<name>A0ABS7G9H9_9BACT</name>
<feature type="domain" description="O-antigen ligase-related" evidence="7">
    <location>
        <begin position="159"/>
        <end position="296"/>
    </location>
</feature>
<protein>
    <submittedName>
        <fullName evidence="8">O-antigen ligase family protein</fullName>
    </submittedName>
</protein>
<feature type="transmembrane region" description="Helical" evidence="6">
    <location>
        <begin position="318"/>
        <end position="339"/>
    </location>
</feature>
<gene>
    <name evidence="8" type="ORF">K1Y79_02405</name>
</gene>
<evidence type="ECO:0000256" key="5">
    <source>
        <dbReference type="PROSITE-ProRule" id="PRU00339"/>
    </source>
</evidence>
<evidence type="ECO:0000256" key="3">
    <source>
        <dbReference type="ARBA" id="ARBA00022989"/>
    </source>
</evidence>
<dbReference type="RefSeq" id="WP_220248406.1">
    <property type="nucleotide sequence ID" value="NZ_JAICCF010000001.1"/>
</dbReference>
<reference evidence="8 9" key="1">
    <citation type="submission" date="2021-08" db="EMBL/GenBank/DDBJ databases">
        <title>The genome sequence of Chitinophaga sp. B61.</title>
        <authorList>
            <person name="Zhang X."/>
        </authorList>
    </citation>
    <scope>NUCLEOTIDE SEQUENCE [LARGE SCALE GENOMIC DNA]</scope>
    <source>
        <strain evidence="8 9">B61</strain>
    </source>
</reference>
<keyword evidence="5" id="KW-0802">TPR repeat</keyword>
<dbReference type="InterPro" id="IPR019734">
    <property type="entry name" value="TPR_rpt"/>
</dbReference>
<evidence type="ECO:0000256" key="4">
    <source>
        <dbReference type="ARBA" id="ARBA00023136"/>
    </source>
</evidence>
<dbReference type="InterPro" id="IPR051533">
    <property type="entry name" value="WaaL-like"/>
</dbReference>
<dbReference type="InterPro" id="IPR011990">
    <property type="entry name" value="TPR-like_helical_dom_sf"/>
</dbReference>
<evidence type="ECO:0000313" key="8">
    <source>
        <dbReference type="EMBL" id="MBW8683173.1"/>
    </source>
</evidence>
<dbReference type="PANTHER" id="PTHR37422">
    <property type="entry name" value="TEICHURONIC ACID BIOSYNTHESIS PROTEIN TUAE"/>
    <property type="match status" value="1"/>
</dbReference>
<dbReference type="PROSITE" id="PS50005">
    <property type="entry name" value="TPR"/>
    <property type="match status" value="1"/>
</dbReference>
<feature type="transmembrane region" description="Helical" evidence="6">
    <location>
        <begin position="26"/>
        <end position="44"/>
    </location>
</feature>
<feature type="transmembrane region" description="Helical" evidence="6">
    <location>
        <begin position="345"/>
        <end position="364"/>
    </location>
</feature>
<comment type="subcellular location">
    <subcellularLocation>
        <location evidence="1">Membrane</location>
        <topology evidence="1">Multi-pass membrane protein</topology>
    </subcellularLocation>
</comment>
<proteinExistence type="predicted"/>
<dbReference type="PANTHER" id="PTHR37422:SF13">
    <property type="entry name" value="LIPOPOLYSACCHARIDE BIOSYNTHESIS PROTEIN PA4999-RELATED"/>
    <property type="match status" value="1"/>
</dbReference>
<feature type="transmembrane region" description="Helical" evidence="6">
    <location>
        <begin position="174"/>
        <end position="190"/>
    </location>
</feature>
<dbReference type="EMBL" id="JAICCF010000001">
    <property type="protein sequence ID" value="MBW8683173.1"/>
    <property type="molecule type" value="Genomic_DNA"/>
</dbReference>
<evidence type="ECO:0000256" key="6">
    <source>
        <dbReference type="SAM" id="Phobius"/>
    </source>
</evidence>
<feature type="transmembrane region" description="Helical" evidence="6">
    <location>
        <begin position="56"/>
        <end position="77"/>
    </location>
</feature>
<feature type="transmembrane region" description="Helical" evidence="6">
    <location>
        <begin position="376"/>
        <end position="396"/>
    </location>
</feature>
<dbReference type="GO" id="GO:0016874">
    <property type="term" value="F:ligase activity"/>
    <property type="evidence" value="ECO:0007669"/>
    <property type="project" value="UniProtKB-KW"/>
</dbReference>
<feature type="transmembrane region" description="Helical" evidence="6">
    <location>
        <begin position="292"/>
        <end position="311"/>
    </location>
</feature>
<evidence type="ECO:0000259" key="7">
    <source>
        <dbReference type="Pfam" id="PF04932"/>
    </source>
</evidence>
<evidence type="ECO:0000313" key="9">
    <source>
        <dbReference type="Proteomes" id="UP000812961"/>
    </source>
</evidence>
<feature type="repeat" description="TPR" evidence="5">
    <location>
        <begin position="465"/>
        <end position="498"/>
    </location>
</feature>
<sequence length="552" mass="61272">MILVITITSIMIPGKAQVRSQALTFTVWDLLMGLLTVFIFINIRQSSPAGLTFRDVASPLICMALYSVVRCFMPLAFSGPTRVVFAIVILLGGIEVLIGSAQASGMLKNSISLFKIAGSFGNSGIYAMFLLSVLPLALYVFLDQRQAKPVYGYSALAIAALLIYALLCHADSRIGWITMGVIIAGYVYAYRRIPVYVTAGFAVVGILLFIFLLGYKQDSTDGRSFVLLNSLQLAKQHFLWGVGVGNFEKYYNDFQAAYFSTHNDIAHERLAAFIIVAYNEFLQFLIEGGVIALLIMIAIAVKFFCFVRVVFRNEADHMLKFLVVAALSFVVTSMTTYPFRTMATLTHIVLVVALLGTADKQVLFRVNVLNMYVKGLSIATCLVITWQVAVLANSMFKWETYAGYISKKESAPSVVEVKTLYQKAFGQLSTSALFLHDYGEKLYFAKDYPGAIVLMEQAALRSSHYSIYESLGRAYEAAGNFAAAEKAFLKCSHLVPNRFYPKYSLMLLYLKQQQPENARKWANVITGMPVKVDGEDVRKIKQLAQRVTATGE</sequence>
<keyword evidence="4 6" id="KW-0472">Membrane</keyword>
<keyword evidence="2 6" id="KW-0812">Transmembrane</keyword>
<organism evidence="8 9">
    <name type="scientific">Chitinophaga rhizophila</name>
    <dbReference type="NCBI Taxonomy" id="2866212"/>
    <lineage>
        <taxon>Bacteria</taxon>
        <taxon>Pseudomonadati</taxon>
        <taxon>Bacteroidota</taxon>
        <taxon>Chitinophagia</taxon>
        <taxon>Chitinophagales</taxon>
        <taxon>Chitinophagaceae</taxon>
        <taxon>Chitinophaga</taxon>
    </lineage>
</organism>
<accession>A0ABS7G9H9</accession>
<evidence type="ECO:0000256" key="2">
    <source>
        <dbReference type="ARBA" id="ARBA00022692"/>
    </source>
</evidence>
<keyword evidence="9" id="KW-1185">Reference proteome</keyword>
<dbReference type="InterPro" id="IPR007016">
    <property type="entry name" value="O-antigen_ligase-rel_domated"/>
</dbReference>
<feature type="transmembrane region" description="Helical" evidence="6">
    <location>
        <begin position="83"/>
        <end position="101"/>
    </location>
</feature>
<keyword evidence="8" id="KW-0436">Ligase</keyword>
<feature type="transmembrane region" description="Helical" evidence="6">
    <location>
        <begin position="113"/>
        <end position="138"/>
    </location>
</feature>
<feature type="transmembrane region" description="Helical" evidence="6">
    <location>
        <begin position="150"/>
        <end position="167"/>
    </location>
</feature>
<keyword evidence="3 6" id="KW-1133">Transmembrane helix</keyword>
<dbReference type="SUPFAM" id="SSF48452">
    <property type="entry name" value="TPR-like"/>
    <property type="match status" value="1"/>
</dbReference>
<evidence type="ECO:0000256" key="1">
    <source>
        <dbReference type="ARBA" id="ARBA00004141"/>
    </source>
</evidence>
<comment type="caution">
    <text evidence="8">The sequence shown here is derived from an EMBL/GenBank/DDBJ whole genome shotgun (WGS) entry which is preliminary data.</text>
</comment>
<dbReference type="Proteomes" id="UP000812961">
    <property type="component" value="Unassembled WGS sequence"/>
</dbReference>
<feature type="transmembrane region" description="Helical" evidence="6">
    <location>
        <begin position="196"/>
        <end position="215"/>
    </location>
</feature>
<dbReference type="Pfam" id="PF04932">
    <property type="entry name" value="Wzy_C"/>
    <property type="match status" value="1"/>
</dbReference>
<dbReference type="Gene3D" id="1.25.40.10">
    <property type="entry name" value="Tetratricopeptide repeat domain"/>
    <property type="match status" value="1"/>
</dbReference>